<proteinExistence type="predicted"/>
<gene>
    <name evidence="1" type="ORF">B0T23DRAFT_129646</name>
</gene>
<dbReference type="AlphaFoldDB" id="A0AAJ0MSX9"/>
<keyword evidence="2" id="KW-1185">Reference proteome</keyword>
<protein>
    <submittedName>
        <fullName evidence="1">Uncharacterized protein</fullName>
    </submittedName>
</protein>
<evidence type="ECO:0000313" key="1">
    <source>
        <dbReference type="EMBL" id="KAK3495270.1"/>
    </source>
</evidence>
<dbReference type="RefSeq" id="XP_062694699.1">
    <property type="nucleotide sequence ID" value="XM_062832173.1"/>
</dbReference>
<dbReference type="EMBL" id="JAULSX010000003">
    <property type="protein sequence ID" value="KAK3495270.1"/>
    <property type="molecule type" value="Genomic_DNA"/>
</dbReference>
<comment type="caution">
    <text evidence="1">The sequence shown here is derived from an EMBL/GenBank/DDBJ whole genome shotgun (WGS) entry which is preliminary data.</text>
</comment>
<dbReference type="GeneID" id="87869795"/>
<name>A0AAJ0MSX9_9PEZI</name>
<dbReference type="Proteomes" id="UP001285908">
    <property type="component" value="Unassembled WGS sequence"/>
</dbReference>
<evidence type="ECO:0000313" key="2">
    <source>
        <dbReference type="Proteomes" id="UP001285908"/>
    </source>
</evidence>
<accession>A0AAJ0MSX9</accession>
<organism evidence="1 2">
    <name type="scientific">Neurospora hispaniola</name>
    <dbReference type="NCBI Taxonomy" id="588809"/>
    <lineage>
        <taxon>Eukaryota</taxon>
        <taxon>Fungi</taxon>
        <taxon>Dikarya</taxon>
        <taxon>Ascomycota</taxon>
        <taxon>Pezizomycotina</taxon>
        <taxon>Sordariomycetes</taxon>
        <taxon>Sordariomycetidae</taxon>
        <taxon>Sordariales</taxon>
        <taxon>Sordariaceae</taxon>
        <taxon>Neurospora</taxon>
    </lineage>
</organism>
<reference evidence="1 2" key="1">
    <citation type="journal article" date="2023" name="Mol. Phylogenet. Evol.">
        <title>Genome-scale phylogeny and comparative genomics of the fungal order Sordariales.</title>
        <authorList>
            <person name="Hensen N."/>
            <person name="Bonometti L."/>
            <person name="Westerberg I."/>
            <person name="Brannstrom I.O."/>
            <person name="Guillou S."/>
            <person name="Cros-Aarteil S."/>
            <person name="Calhoun S."/>
            <person name="Haridas S."/>
            <person name="Kuo A."/>
            <person name="Mondo S."/>
            <person name="Pangilinan J."/>
            <person name="Riley R."/>
            <person name="LaButti K."/>
            <person name="Andreopoulos B."/>
            <person name="Lipzen A."/>
            <person name="Chen C."/>
            <person name="Yan M."/>
            <person name="Daum C."/>
            <person name="Ng V."/>
            <person name="Clum A."/>
            <person name="Steindorff A."/>
            <person name="Ohm R.A."/>
            <person name="Martin F."/>
            <person name="Silar P."/>
            <person name="Natvig D.O."/>
            <person name="Lalanne C."/>
            <person name="Gautier V."/>
            <person name="Ament-Velasquez S.L."/>
            <person name="Kruys A."/>
            <person name="Hutchinson M.I."/>
            <person name="Powell A.J."/>
            <person name="Barry K."/>
            <person name="Miller A.N."/>
            <person name="Grigoriev I.V."/>
            <person name="Debuchy R."/>
            <person name="Gladieux P."/>
            <person name="Hiltunen Thoren M."/>
            <person name="Johannesson H."/>
        </authorList>
    </citation>
    <scope>NUCLEOTIDE SEQUENCE [LARGE SCALE GENOMIC DNA]</scope>
    <source>
        <strain evidence="1 2">FGSC 10403</strain>
    </source>
</reference>
<sequence>MKDVPVRGRMVLVVVAGVPVCRRVVFMAMTDTSIQEARVSMVVTVMPTFGEIVTGRSHRVVSKGAEGGRGCNADGMLIFCW</sequence>